<dbReference type="PROSITE" id="PS50076">
    <property type="entry name" value="DNAJ_2"/>
    <property type="match status" value="1"/>
</dbReference>
<dbReference type="PANTHER" id="PTHR44873">
    <property type="entry name" value="DNAJ HOMOLOG SUBFAMILY C MEMBER 30, MITOCHONDRIAL"/>
    <property type="match status" value="1"/>
</dbReference>
<keyword evidence="1" id="KW-1133">Transmembrane helix</keyword>
<evidence type="ECO:0000259" key="2">
    <source>
        <dbReference type="PROSITE" id="PS50076"/>
    </source>
</evidence>
<dbReference type="InterPro" id="IPR018253">
    <property type="entry name" value="DnaJ_domain_CS"/>
</dbReference>
<comment type="caution">
    <text evidence="3">The sequence shown here is derived from an EMBL/GenBank/DDBJ whole genome shotgun (WGS) entry which is preliminary data.</text>
</comment>
<dbReference type="SMART" id="SM00271">
    <property type="entry name" value="DnaJ"/>
    <property type="match status" value="1"/>
</dbReference>
<dbReference type="CDD" id="cd06257">
    <property type="entry name" value="DnaJ"/>
    <property type="match status" value="1"/>
</dbReference>
<keyword evidence="1" id="KW-0472">Membrane</keyword>
<evidence type="ECO:0000256" key="1">
    <source>
        <dbReference type="SAM" id="Phobius"/>
    </source>
</evidence>
<dbReference type="Gene3D" id="1.10.287.110">
    <property type="entry name" value="DnaJ domain"/>
    <property type="match status" value="1"/>
</dbReference>
<protein>
    <recommendedName>
        <fullName evidence="2">J domain-containing protein</fullName>
    </recommendedName>
</protein>
<dbReference type="PRINTS" id="PR00625">
    <property type="entry name" value="JDOMAIN"/>
</dbReference>
<keyword evidence="1" id="KW-0812">Transmembrane</keyword>
<reference evidence="3 5" key="1">
    <citation type="journal article" date="2019" name="Sci. Rep.">
        <title>Orb-weaving spider Araneus ventricosus genome elucidates the spidroin gene catalogue.</title>
        <authorList>
            <person name="Kono N."/>
            <person name="Nakamura H."/>
            <person name="Ohtoshi R."/>
            <person name="Moran D.A.P."/>
            <person name="Shinohara A."/>
            <person name="Yoshida Y."/>
            <person name="Fujiwara M."/>
            <person name="Mori M."/>
            <person name="Tomita M."/>
            <person name="Arakawa K."/>
        </authorList>
    </citation>
    <scope>NUCLEOTIDE SEQUENCE [LARGE SCALE GENOMIC DNA]</scope>
</reference>
<name>A0A4Y2T9G2_ARAVE</name>
<dbReference type="PANTHER" id="PTHR44873:SF1">
    <property type="entry name" value="DNAJ HOMOLOG SUBFAMILY C MEMBER 30, MITOCHONDRIAL"/>
    <property type="match status" value="1"/>
</dbReference>
<evidence type="ECO:0000313" key="3">
    <source>
        <dbReference type="EMBL" id="GBN97217.1"/>
    </source>
</evidence>
<dbReference type="InterPro" id="IPR036869">
    <property type="entry name" value="J_dom_sf"/>
</dbReference>
<dbReference type="Proteomes" id="UP000499080">
    <property type="component" value="Unassembled WGS sequence"/>
</dbReference>
<proteinExistence type="predicted"/>
<dbReference type="EMBL" id="BGPR01027044">
    <property type="protein sequence ID" value="GBN97230.1"/>
    <property type="molecule type" value="Genomic_DNA"/>
</dbReference>
<evidence type="ECO:0000313" key="5">
    <source>
        <dbReference type="Proteomes" id="UP000499080"/>
    </source>
</evidence>
<dbReference type="SUPFAM" id="SSF46565">
    <property type="entry name" value="Chaperone J-domain"/>
    <property type="match status" value="1"/>
</dbReference>
<dbReference type="EMBL" id="BGPR01027036">
    <property type="protein sequence ID" value="GBN97217.1"/>
    <property type="molecule type" value="Genomic_DNA"/>
</dbReference>
<keyword evidence="5" id="KW-1185">Reference proteome</keyword>
<accession>A0A4Y2T9G2</accession>
<dbReference type="InterPro" id="IPR001623">
    <property type="entry name" value="DnaJ_domain"/>
</dbReference>
<dbReference type="Pfam" id="PF00226">
    <property type="entry name" value="DnaJ"/>
    <property type="match status" value="1"/>
</dbReference>
<dbReference type="AlphaFoldDB" id="A0A4Y2T9G2"/>
<gene>
    <name evidence="4" type="ORF">AVEN_149104_1</name>
    <name evidence="3" type="ORF">AVEN_248223_1</name>
</gene>
<dbReference type="OrthoDB" id="291007at2759"/>
<evidence type="ECO:0000313" key="4">
    <source>
        <dbReference type="EMBL" id="GBN97230.1"/>
    </source>
</evidence>
<sequence length="246" mass="29875">MNRILNKSKFCCHSNSSAINNTVKLEIFSIHFTRYKTYYTSLGLDSNASQKDIKSAYYKLSLKYHPDKTNGCPDATEKFRQITEAYEVLGNPDKKTAYDENIRLKGPYQYDFKRDDFGPRPNQQYRTSPRTGRTKYYNYDEHFKQHYEEYMKQRQAENEYFRRRWEADRRARYGDDYRWQDYYKTRQRPPITLSSLLQNRSFIYLLTFWLFIFLSGSLVDNKDPVERRKVYYKVKENEKKCDDSEN</sequence>
<feature type="domain" description="J" evidence="2">
    <location>
        <begin position="37"/>
        <end position="102"/>
    </location>
</feature>
<feature type="transmembrane region" description="Helical" evidence="1">
    <location>
        <begin position="201"/>
        <end position="219"/>
    </location>
</feature>
<dbReference type="PROSITE" id="PS00636">
    <property type="entry name" value="DNAJ_1"/>
    <property type="match status" value="1"/>
</dbReference>
<dbReference type="InterPro" id="IPR053025">
    <property type="entry name" value="Mito_ATP_Synthase-Asso"/>
</dbReference>
<organism evidence="3 5">
    <name type="scientific">Araneus ventricosus</name>
    <name type="common">Orbweaver spider</name>
    <name type="synonym">Epeira ventricosa</name>
    <dbReference type="NCBI Taxonomy" id="182803"/>
    <lineage>
        <taxon>Eukaryota</taxon>
        <taxon>Metazoa</taxon>
        <taxon>Ecdysozoa</taxon>
        <taxon>Arthropoda</taxon>
        <taxon>Chelicerata</taxon>
        <taxon>Arachnida</taxon>
        <taxon>Araneae</taxon>
        <taxon>Araneomorphae</taxon>
        <taxon>Entelegynae</taxon>
        <taxon>Araneoidea</taxon>
        <taxon>Araneidae</taxon>
        <taxon>Araneus</taxon>
    </lineage>
</organism>